<dbReference type="GO" id="GO:0016757">
    <property type="term" value="F:glycosyltransferase activity"/>
    <property type="evidence" value="ECO:0007669"/>
    <property type="project" value="UniProtKB-KW"/>
</dbReference>
<dbReference type="AlphaFoldDB" id="A0A6C2TXH2"/>
<organism evidence="5 6">
    <name type="scientific">Pontiella desulfatans</name>
    <dbReference type="NCBI Taxonomy" id="2750659"/>
    <lineage>
        <taxon>Bacteria</taxon>
        <taxon>Pseudomonadati</taxon>
        <taxon>Kiritimatiellota</taxon>
        <taxon>Kiritimatiellia</taxon>
        <taxon>Kiritimatiellales</taxon>
        <taxon>Pontiellaceae</taxon>
        <taxon>Pontiella</taxon>
    </lineage>
</organism>
<evidence type="ECO:0000256" key="2">
    <source>
        <dbReference type="ARBA" id="ARBA00022679"/>
    </source>
</evidence>
<keyword evidence="2" id="KW-0808">Transferase</keyword>
<evidence type="ECO:0000313" key="5">
    <source>
        <dbReference type="EMBL" id="VGO12282.1"/>
    </source>
</evidence>
<dbReference type="RefSeq" id="WP_136077964.1">
    <property type="nucleotide sequence ID" value="NZ_CAAHFG010000001.1"/>
</dbReference>
<sequence length="382" mass="42731">MSYLGKYKVGSTLFRTLSEGRMQWNALRNGFRHSHPAPASIISCRDGHGSYQKRSEAIAFSLPPTIVEPENARPLLGKDKRVEFPETFVLRLPHGRVLGDGTVISPQNAILSESTIDFHRKQEHHHLLSERRVPDPEHFEGRLAVITSPGSDNYFHWTLDSVPRLSLLQGMANEIDGYYIDNQSRFHLEWLGMLGIPQEKIVEASPECHIEAKELFVPSFAGLPGLPSPEGLDFVRSFMPPTSGEGRRLYISRSGARRRRILNENEILPLLEKYGFETVHPGKLTVAEQMKLFASASVIVSPHGAELTNLAFCPSGAKVIELFSPYYLNPCFKQLAAVRGLHHTALVGQGGERMLHRQIDAHHVWANIKVDVASLNKALSEL</sequence>
<reference evidence="5 6" key="1">
    <citation type="submission" date="2019-04" db="EMBL/GenBank/DDBJ databases">
        <authorList>
            <person name="Van Vliet M D."/>
        </authorList>
    </citation>
    <scope>NUCLEOTIDE SEQUENCE [LARGE SCALE GENOMIC DNA]</scope>
    <source>
        <strain evidence="5 6">F1</strain>
    </source>
</reference>
<accession>A0A6C2TXH2</accession>
<evidence type="ECO:0000259" key="4">
    <source>
        <dbReference type="Pfam" id="PF04577"/>
    </source>
</evidence>
<dbReference type="InterPro" id="IPR007657">
    <property type="entry name" value="Glycosyltransferase_61"/>
</dbReference>
<gene>
    <name evidence="5" type="ORF">PDESU_00833</name>
</gene>
<keyword evidence="3" id="KW-0325">Glycoprotein</keyword>
<evidence type="ECO:0000313" key="6">
    <source>
        <dbReference type="Proteomes" id="UP000366872"/>
    </source>
</evidence>
<name>A0A6C2TXH2_PONDE</name>
<dbReference type="InterPro" id="IPR049625">
    <property type="entry name" value="Glyco_transf_61_cat"/>
</dbReference>
<evidence type="ECO:0000256" key="1">
    <source>
        <dbReference type="ARBA" id="ARBA00022676"/>
    </source>
</evidence>
<evidence type="ECO:0000256" key="3">
    <source>
        <dbReference type="ARBA" id="ARBA00023180"/>
    </source>
</evidence>
<dbReference type="EMBL" id="CAAHFG010000001">
    <property type="protein sequence ID" value="VGO12282.1"/>
    <property type="molecule type" value="Genomic_DNA"/>
</dbReference>
<keyword evidence="1" id="KW-0328">Glycosyltransferase</keyword>
<proteinExistence type="predicted"/>
<feature type="domain" description="Glycosyltransferase 61 catalytic" evidence="4">
    <location>
        <begin position="154"/>
        <end position="320"/>
    </location>
</feature>
<dbReference type="Proteomes" id="UP000366872">
    <property type="component" value="Unassembled WGS sequence"/>
</dbReference>
<protein>
    <recommendedName>
        <fullName evidence="4">Glycosyltransferase 61 catalytic domain-containing protein</fullName>
    </recommendedName>
</protein>
<keyword evidence="6" id="KW-1185">Reference proteome</keyword>
<dbReference type="PANTHER" id="PTHR20961">
    <property type="entry name" value="GLYCOSYLTRANSFERASE"/>
    <property type="match status" value="1"/>
</dbReference>
<dbReference type="Pfam" id="PF04577">
    <property type="entry name" value="Glyco_transf_61"/>
    <property type="match status" value="1"/>
</dbReference>